<accession>A0A4R6ISN3</accession>
<gene>
    <name evidence="1" type="ORF">BC659_3034</name>
</gene>
<protein>
    <submittedName>
        <fullName evidence="1">Uncharacterized protein</fullName>
    </submittedName>
</protein>
<name>A0A4R6ISN3_9BACT</name>
<evidence type="ECO:0000313" key="1">
    <source>
        <dbReference type="EMBL" id="TDO25492.1"/>
    </source>
</evidence>
<proteinExistence type="predicted"/>
<comment type="caution">
    <text evidence="1">The sequence shown here is derived from an EMBL/GenBank/DDBJ whole genome shotgun (WGS) entry which is preliminary data.</text>
</comment>
<dbReference type="AlphaFoldDB" id="A0A4R6ISN3"/>
<reference evidence="1 2" key="1">
    <citation type="submission" date="2019-03" db="EMBL/GenBank/DDBJ databases">
        <title>Genomic Encyclopedia of Archaeal and Bacterial Type Strains, Phase II (KMG-II): from individual species to whole genera.</title>
        <authorList>
            <person name="Goeker M."/>
        </authorList>
    </citation>
    <scope>NUCLEOTIDE SEQUENCE [LARGE SCALE GENOMIC DNA]</scope>
    <source>
        <strain evidence="1 2">DSM 28323</strain>
    </source>
</reference>
<sequence length="250" mass="27130">MKKTIFLFLVLPFFGFGQIEYFDSNSNPADNGSLNSATPAVAPPANMEDGDLVLLIGQRRASNITFSISATGGQDWNELPALTGTGNVSARMFWCRFNGEWTANPSISMSGTGGNTIVMHVFRPPSRAYTWKLDVDQVQTGSSAAAVITRTGVTTDNANTVTLAAWFTADDNSWGNLNDLSGTGWVVTGDPQYRNRQGTDQSATFAHLIRTTAGNTGDVSKQQTQFGNDATRTAIVSFYCFRTNMPLYMF</sequence>
<dbReference type="RefSeq" id="WP_133475598.1">
    <property type="nucleotide sequence ID" value="NZ_SNWP01000013.1"/>
</dbReference>
<dbReference type="Proteomes" id="UP000295741">
    <property type="component" value="Unassembled WGS sequence"/>
</dbReference>
<keyword evidence="2" id="KW-1185">Reference proteome</keyword>
<dbReference type="OrthoDB" id="2582440at2"/>
<dbReference type="EMBL" id="SNWP01000013">
    <property type="protein sequence ID" value="TDO25492.1"/>
    <property type="molecule type" value="Genomic_DNA"/>
</dbReference>
<organism evidence="1 2">
    <name type="scientific">Sediminibacterium goheungense</name>
    <dbReference type="NCBI Taxonomy" id="1086393"/>
    <lineage>
        <taxon>Bacteria</taxon>
        <taxon>Pseudomonadati</taxon>
        <taxon>Bacteroidota</taxon>
        <taxon>Chitinophagia</taxon>
        <taxon>Chitinophagales</taxon>
        <taxon>Chitinophagaceae</taxon>
        <taxon>Sediminibacterium</taxon>
    </lineage>
</organism>
<evidence type="ECO:0000313" key="2">
    <source>
        <dbReference type="Proteomes" id="UP000295741"/>
    </source>
</evidence>